<dbReference type="EMBL" id="CATNWA010014880">
    <property type="protein sequence ID" value="CAI9576991.1"/>
    <property type="molecule type" value="Genomic_DNA"/>
</dbReference>
<comment type="caution">
    <text evidence="1">The sequence shown here is derived from an EMBL/GenBank/DDBJ whole genome shotgun (WGS) entry which is preliminary data.</text>
</comment>
<gene>
    <name evidence="1" type="ORF">SPARVUS_LOCUS8606216</name>
</gene>
<reference evidence="1" key="1">
    <citation type="submission" date="2023-05" db="EMBL/GenBank/DDBJ databases">
        <authorList>
            <person name="Stuckert A."/>
        </authorList>
    </citation>
    <scope>NUCLEOTIDE SEQUENCE</scope>
</reference>
<accession>A0ABN9E062</accession>
<name>A0ABN9E062_9NEOB</name>
<proteinExistence type="predicted"/>
<sequence length="48" mass="5628">MQQHDKKGTHHMSEETLKVAHGRVWRWRQQQWEAVQGPMRDSGPGSSM</sequence>
<evidence type="ECO:0000313" key="2">
    <source>
        <dbReference type="Proteomes" id="UP001162483"/>
    </source>
</evidence>
<keyword evidence="2" id="KW-1185">Reference proteome</keyword>
<evidence type="ECO:0000313" key="1">
    <source>
        <dbReference type="EMBL" id="CAI9576991.1"/>
    </source>
</evidence>
<feature type="non-terminal residue" evidence="1">
    <location>
        <position position="48"/>
    </location>
</feature>
<organism evidence="1 2">
    <name type="scientific">Staurois parvus</name>
    <dbReference type="NCBI Taxonomy" id="386267"/>
    <lineage>
        <taxon>Eukaryota</taxon>
        <taxon>Metazoa</taxon>
        <taxon>Chordata</taxon>
        <taxon>Craniata</taxon>
        <taxon>Vertebrata</taxon>
        <taxon>Euteleostomi</taxon>
        <taxon>Amphibia</taxon>
        <taxon>Batrachia</taxon>
        <taxon>Anura</taxon>
        <taxon>Neobatrachia</taxon>
        <taxon>Ranoidea</taxon>
        <taxon>Ranidae</taxon>
        <taxon>Staurois</taxon>
    </lineage>
</organism>
<protein>
    <submittedName>
        <fullName evidence="1">Uncharacterized protein</fullName>
    </submittedName>
</protein>
<dbReference type="Proteomes" id="UP001162483">
    <property type="component" value="Unassembled WGS sequence"/>
</dbReference>